<feature type="region of interest" description="Disordered" evidence="1">
    <location>
        <begin position="52"/>
        <end position="89"/>
    </location>
</feature>
<proteinExistence type="predicted"/>
<comment type="caution">
    <text evidence="2">The sequence shown here is derived from an EMBL/GenBank/DDBJ whole genome shotgun (WGS) entry which is preliminary data.</text>
</comment>
<dbReference type="AlphaFoldDB" id="A0A9Q3I8H8"/>
<organism evidence="2 3">
    <name type="scientific">Austropuccinia psidii MF-1</name>
    <dbReference type="NCBI Taxonomy" id="1389203"/>
    <lineage>
        <taxon>Eukaryota</taxon>
        <taxon>Fungi</taxon>
        <taxon>Dikarya</taxon>
        <taxon>Basidiomycota</taxon>
        <taxon>Pucciniomycotina</taxon>
        <taxon>Pucciniomycetes</taxon>
        <taxon>Pucciniales</taxon>
        <taxon>Sphaerophragmiaceae</taxon>
        <taxon>Austropuccinia</taxon>
    </lineage>
</organism>
<evidence type="ECO:0000256" key="1">
    <source>
        <dbReference type="SAM" id="MobiDB-lite"/>
    </source>
</evidence>
<keyword evidence="3" id="KW-1185">Reference proteome</keyword>
<accession>A0A9Q3I8H8</accession>
<dbReference type="Proteomes" id="UP000765509">
    <property type="component" value="Unassembled WGS sequence"/>
</dbReference>
<gene>
    <name evidence="2" type="ORF">O181_073666</name>
</gene>
<evidence type="ECO:0000313" key="2">
    <source>
        <dbReference type="EMBL" id="MBW0533951.1"/>
    </source>
</evidence>
<evidence type="ECO:0000313" key="3">
    <source>
        <dbReference type="Proteomes" id="UP000765509"/>
    </source>
</evidence>
<sequence>MLVMLPKKHRQNACLLSGPSDHVGRGVPTQDALARTPLWSTMMKVFLSVNGHRDPQQADGNNSGKLALSPQALICPPPPKPPSNGHFTP</sequence>
<name>A0A9Q3I8H8_9BASI</name>
<protein>
    <submittedName>
        <fullName evidence="2">Uncharacterized protein</fullName>
    </submittedName>
</protein>
<reference evidence="2" key="1">
    <citation type="submission" date="2021-03" db="EMBL/GenBank/DDBJ databases">
        <title>Draft genome sequence of rust myrtle Austropuccinia psidii MF-1, a brazilian biotype.</title>
        <authorList>
            <person name="Quecine M.C."/>
            <person name="Pachon D.M.R."/>
            <person name="Bonatelli M.L."/>
            <person name="Correr F.H."/>
            <person name="Franceschini L.M."/>
            <person name="Leite T.F."/>
            <person name="Margarido G.R.A."/>
            <person name="Almeida C.A."/>
            <person name="Ferrarezi J.A."/>
            <person name="Labate C.A."/>
        </authorList>
    </citation>
    <scope>NUCLEOTIDE SEQUENCE</scope>
    <source>
        <strain evidence="2">MF-1</strain>
    </source>
</reference>
<dbReference type="EMBL" id="AVOT02038975">
    <property type="protein sequence ID" value="MBW0533951.1"/>
    <property type="molecule type" value="Genomic_DNA"/>
</dbReference>